<evidence type="ECO:0000256" key="1">
    <source>
        <dbReference type="ARBA" id="ARBA00010954"/>
    </source>
</evidence>
<dbReference type="Pfam" id="PF05794">
    <property type="entry name" value="Tcp11"/>
    <property type="match status" value="1"/>
</dbReference>
<dbReference type="EMBL" id="GAKP01018270">
    <property type="protein sequence ID" value="JAC40682.1"/>
    <property type="molecule type" value="Transcribed_RNA"/>
</dbReference>
<dbReference type="RefSeq" id="XP_011205138.1">
    <property type="nucleotide sequence ID" value="XM_011206836.3"/>
</dbReference>
<reference evidence="5" key="2">
    <citation type="submission" date="2022-04" db="UniProtKB">
        <authorList>
            <consortium name="RefSeq"/>
        </authorList>
    </citation>
    <scope>IDENTIFICATION</scope>
    <source>
        <strain evidence="5">Punador</strain>
    </source>
</reference>
<dbReference type="Proteomes" id="UP001652620">
    <property type="component" value="Chromosome 4"/>
</dbReference>
<dbReference type="RefSeq" id="XP_011205138.2">
    <property type="nucleotide sequence ID" value="XM_011206836.4"/>
</dbReference>
<protein>
    <submittedName>
        <fullName evidence="3 5">T-complex protein 11-like protein 1</fullName>
    </submittedName>
</protein>
<evidence type="ECO:0000313" key="3">
    <source>
        <dbReference type="EMBL" id="JAC40682.1"/>
    </source>
</evidence>
<dbReference type="GO" id="GO:0007165">
    <property type="term" value="P:signal transduction"/>
    <property type="evidence" value="ECO:0007669"/>
    <property type="project" value="TreeGrafter"/>
</dbReference>
<organism evidence="3">
    <name type="scientific">Bactrocera dorsalis</name>
    <name type="common">Oriental fruit fly</name>
    <name type="synonym">Dacus dorsalis</name>
    <dbReference type="NCBI Taxonomy" id="27457"/>
    <lineage>
        <taxon>Eukaryota</taxon>
        <taxon>Metazoa</taxon>
        <taxon>Ecdysozoa</taxon>
        <taxon>Arthropoda</taxon>
        <taxon>Hexapoda</taxon>
        <taxon>Insecta</taxon>
        <taxon>Pterygota</taxon>
        <taxon>Neoptera</taxon>
        <taxon>Endopterygota</taxon>
        <taxon>Diptera</taxon>
        <taxon>Brachycera</taxon>
        <taxon>Muscomorpha</taxon>
        <taxon>Tephritoidea</taxon>
        <taxon>Tephritidae</taxon>
        <taxon>Bactrocera</taxon>
        <taxon>Bactrocera</taxon>
    </lineage>
</organism>
<dbReference type="EMBL" id="GAKP01018269">
    <property type="protein sequence ID" value="JAC40683.1"/>
    <property type="molecule type" value="Transcribed_RNA"/>
</dbReference>
<dbReference type="InterPro" id="IPR008862">
    <property type="entry name" value="Tcp11"/>
</dbReference>
<comment type="similarity">
    <text evidence="1">Belongs to the TCP11 family.</text>
</comment>
<evidence type="ECO:0000256" key="2">
    <source>
        <dbReference type="SAM" id="MobiDB-lite"/>
    </source>
</evidence>
<dbReference type="PANTHER" id="PTHR12832:SF11">
    <property type="entry name" value="LD23868P"/>
    <property type="match status" value="1"/>
</dbReference>
<dbReference type="GeneID" id="105227483"/>
<accession>A0A034VF33</accession>
<feature type="region of interest" description="Disordered" evidence="2">
    <location>
        <begin position="1"/>
        <end position="44"/>
    </location>
</feature>
<dbReference type="PANTHER" id="PTHR12832">
    <property type="entry name" value="TESTIS-SPECIFIC PROTEIN PBS13 T-COMPLEX 11"/>
    <property type="match status" value="1"/>
</dbReference>
<dbReference type="KEGG" id="bdr:105227483"/>
<feature type="region of interest" description="Disordered" evidence="2">
    <location>
        <begin position="489"/>
        <end position="527"/>
    </location>
</feature>
<evidence type="ECO:0000313" key="5">
    <source>
        <dbReference type="RefSeq" id="XP_011205138.1"/>
    </source>
</evidence>
<evidence type="ECO:0000313" key="4">
    <source>
        <dbReference type="Proteomes" id="UP001652620"/>
    </source>
</evidence>
<keyword evidence="4" id="KW-1185">Reference proteome</keyword>
<name>A0A034VF33_BACDO</name>
<gene>
    <name evidence="3" type="primary">T11L1</name>
    <name evidence="5" type="synonym">LOC105227483</name>
</gene>
<reference evidence="3" key="1">
    <citation type="journal article" date="2014" name="BMC Genomics">
        <title>Characterizing the developmental transcriptome of the oriental fruit fly, Bactrocera dorsalis (Diptera: Tephritidae) through comparative genomic analysis with Drosophila melanogaster utilizing modENCODE datasets.</title>
        <authorList>
            <person name="Geib S.M."/>
            <person name="Calla B."/>
            <person name="Hall B."/>
            <person name="Hou S."/>
            <person name="Manoukis N.C."/>
        </authorList>
    </citation>
    <scope>NUCLEOTIDE SEQUENCE</scope>
    <source>
        <strain evidence="3">Punador</strain>
    </source>
</reference>
<dbReference type="AlphaFoldDB" id="A0A034VF33"/>
<sequence length="527" mass="59123">MPADSISRMDSNGSGGEANPPENLLGTSPGASSLRSRTESESSDKLARFVLPSMDGSPPKVLTLNEVGDVLKNIQNMELVHEIAINPEFKFEPYEPPENSLERRIKDIMHKAFWDVLRGELNENPPRYDYALQLLAEIKDCFPQIISQNNTRALQHINEILDIDVLKQQAEEGVLDFRAYANFVIQIMAKSCAPARDDMVRQLTEITDVVDTFKNILETMALMKLDMVNCLLDFARNDIMANSVEYEKKKFKEYLEYYKFGFPATENWLKNSCAHDVNNVPSTPEQTISNAYMQLMDWDESMEFPEVLSVDKERILKLGQRAKRICTCAAVISICSGVPIISQRTENRVALAKQIEIILQGTTNKKELLDSIENVWLQVKTVINGYLQKENQPIMDTNTEDLLKSQIMQAGNKDSPVGQLMWKRFQTYFRLALRSRAGLPPPPPGYADFQDELEAYTTALKRVIAYNHSVFGEYFMRVLTQQPFASSAATVTTSDAGAAGGTTAKEQDSADNAAAAATAEQKAEQSQ</sequence>
<dbReference type="OrthoDB" id="276323at2759"/>
<proteinExistence type="inferred from homology"/>